<reference evidence="2 3" key="1">
    <citation type="submission" date="2020-07" db="EMBL/GenBank/DDBJ databases">
        <title>Streptomyces isolated from Indian soil.</title>
        <authorList>
            <person name="Mandal S."/>
            <person name="Maiti P.K."/>
        </authorList>
    </citation>
    <scope>NUCLEOTIDE SEQUENCE [LARGE SCALE GENOMIC DNA]</scope>
    <source>
        <strain evidence="2 3">PSKA54</strain>
    </source>
</reference>
<dbReference type="InterPro" id="IPR001387">
    <property type="entry name" value="Cro/C1-type_HTH"/>
</dbReference>
<comment type="caution">
    <text evidence="2">The sequence shown here is derived from an EMBL/GenBank/DDBJ whole genome shotgun (WGS) entry which is preliminary data.</text>
</comment>
<dbReference type="PROSITE" id="PS50943">
    <property type="entry name" value="HTH_CROC1"/>
    <property type="match status" value="1"/>
</dbReference>
<evidence type="ECO:0000313" key="3">
    <source>
        <dbReference type="Proteomes" id="UP000586976"/>
    </source>
</evidence>
<dbReference type="InterPro" id="IPR043917">
    <property type="entry name" value="DUF5753"/>
</dbReference>
<proteinExistence type="predicted"/>
<name>A0A7W2D7E0_9ACTN</name>
<sequence length="276" mass="31065">MSTDFQQARVSLGARLRELRAGITGRDLAARLGWPQSKVSKLETGRQTATAADLTAWAEATGHPEAAEELTARLQGMESHVRSWRRQLRAGHRPVQDALTVEYERSTVLRAWEGSMVVGMLQTPDYARHIFTRYAELHGTKRDIDDAVRARVRRQDLLYQPGRTFHIVMWEAALHAGVCPPNVLAAQLDRLGGVIGLDTVKLGIVPFGAPVNIPPANGFWLYDERLAIVEDWHAELWLDDTDSLRVYRRVWDTLNQSAVYGSHAHRLIARARAHLD</sequence>
<dbReference type="RefSeq" id="WP_181867335.1">
    <property type="nucleotide sequence ID" value="NZ_JACEQY010000049.1"/>
</dbReference>
<dbReference type="EMBL" id="JACEQY010000049">
    <property type="protein sequence ID" value="MBA4865897.1"/>
    <property type="molecule type" value="Genomic_DNA"/>
</dbReference>
<dbReference type="InterPro" id="IPR010982">
    <property type="entry name" value="Lambda_DNA-bd_dom_sf"/>
</dbReference>
<organism evidence="2 3">
    <name type="scientific">Streptomyces himalayensis subsp. aureolus</name>
    <dbReference type="NCBI Taxonomy" id="2758039"/>
    <lineage>
        <taxon>Bacteria</taxon>
        <taxon>Bacillati</taxon>
        <taxon>Actinomycetota</taxon>
        <taxon>Actinomycetes</taxon>
        <taxon>Kitasatosporales</taxon>
        <taxon>Streptomycetaceae</taxon>
        <taxon>Streptomyces</taxon>
        <taxon>Streptomyces himalayensis</taxon>
    </lineage>
</organism>
<dbReference type="CDD" id="cd00093">
    <property type="entry name" value="HTH_XRE"/>
    <property type="match status" value="1"/>
</dbReference>
<dbReference type="SUPFAM" id="SSF47413">
    <property type="entry name" value="lambda repressor-like DNA-binding domains"/>
    <property type="match status" value="1"/>
</dbReference>
<feature type="domain" description="HTH cro/C1-type" evidence="1">
    <location>
        <begin position="15"/>
        <end position="70"/>
    </location>
</feature>
<evidence type="ECO:0000313" key="2">
    <source>
        <dbReference type="EMBL" id="MBA4865897.1"/>
    </source>
</evidence>
<protein>
    <submittedName>
        <fullName evidence="2">Helix-turn-helix transcriptional regulator</fullName>
    </submittedName>
</protein>
<evidence type="ECO:0000259" key="1">
    <source>
        <dbReference type="PROSITE" id="PS50943"/>
    </source>
</evidence>
<gene>
    <name evidence="2" type="ORF">H1V43_32045</name>
</gene>
<dbReference type="GO" id="GO:0003677">
    <property type="term" value="F:DNA binding"/>
    <property type="evidence" value="ECO:0007669"/>
    <property type="project" value="InterPro"/>
</dbReference>
<dbReference type="Gene3D" id="1.10.260.40">
    <property type="entry name" value="lambda repressor-like DNA-binding domains"/>
    <property type="match status" value="1"/>
</dbReference>
<dbReference type="Pfam" id="PF13560">
    <property type="entry name" value="HTH_31"/>
    <property type="match status" value="1"/>
</dbReference>
<dbReference type="Pfam" id="PF19054">
    <property type="entry name" value="DUF5753"/>
    <property type="match status" value="1"/>
</dbReference>
<keyword evidence="3" id="KW-1185">Reference proteome</keyword>
<dbReference type="AlphaFoldDB" id="A0A7W2D7E0"/>
<dbReference type="Proteomes" id="UP000586976">
    <property type="component" value="Unassembled WGS sequence"/>
</dbReference>
<accession>A0A7W2D7E0</accession>